<reference evidence="1" key="1">
    <citation type="submission" date="2018-07" db="EMBL/GenBank/DDBJ databases">
        <authorList>
            <person name="Quirk P.G."/>
            <person name="Krulwich T.A."/>
        </authorList>
    </citation>
    <scope>NUCLEOTIDE SEQUENCE</scope>
</reference>
<evidence type="ECO:0000313" key="1">
    <source>
        <dbReference type="EMBL" id="AYC65651.1"/>
    </source>
</evidence>
<geneLocation type="chloroplast" evidence="1"/>
<name>A0A386B1R4_9CHLO</name>
<organism evidence="1">
    <name type="scientific">Udotea flabellum</name>
    <dbReference type="NCBI Taxonomy" id="170437"/>
    <lineage>
        <taxon>Eukaryota</taxon>
        <taxon>Viridiplantae</taxon>
        <taxon>Chlorophyta</taxon>
        <taxon>core chlorophytes</taxon>
        <taxon>Ulvophyceae</taxon>
        <taxon>TCBD clade</taxon>
        <taxon>Bryopsidales</taxon>
        <taxon>Halimedineae</taxon>
        <taxon>Halimedaceae</taxon>
        <taxon>Udoteae</taxon>
        <taxon>Udotea</taxon>
    </lineage>
</organism>
<proteinExistence type="predicted"/>
<dbReference type="RefSeq" id="YP_009519686.1">
    <property type="nucleotide sequence ID" value="NC_039528.1"/>
</dbReference>
<accession>A0A386B1R4</accession>
<reference evidence="1" key="2">
    <citation type="journal article" date="2019" name="Mol. Phylogenet. Evol.">
        <title>Reassessment of the classification of bryopsidales (chlorophyta) based on chloroplast phylogenomic analyses.</title>
        <authorList>
            <person name="Cremen M.C."/>
            <person name="Leliaert F."/>
            <person name="West J."/>
            <person name="Lam D.W."/>
            <person name="Shimada S."/>
            <person name="Lopez-Bautista J.M."/>
            <person name="Verbruggen H."/>
        </authorList>
    </citation>
    <scope>NUCLEOTIDE SEQUENCE</scope>
</reference>
<dbReference type="EMBL" id="MH591112">
    <property type="protein sequence ID" value="AYC65651.1"/>
    <property type="molecule type" value="Genomic_DNA"/>
</dbReference>
<protein>
    <submittedName>
        <fullName evidence="1">ATP synthase CF0 subunit I</fullName>
    </submittedName>
</protein>
<dbReference type="GeneID" id="38279665"/>
<gene>
    <name evidence="1" type="primary">atpF</name>
</gene>
<keyword evidence="1" id="KW-0934">Plastid</keyword>
<sequence>MNIMVINQSWGIQTNIFETNIINLAVNFLVIGHQAEESIKQQEKQYQIQISTDLQRLQEFQKSTINYQRKKIQKQISRKIIDFALQKVEKKLRLNQSVQKSINIWSIEQLQKF</sequence>
<keyword evidence="1" id="KW-0150">Chloroplast</keyword>
<dbReference type="AlphaFoldDB" id="A0A386B1R4"/>